<protein>
    <submittedName>
        <fullName evidence="4">TRAP transporter fused permease subunit</fullName>
    </submittedName>
</protein>
<keyword evidence="2" id="KW-1133">Transmembrane helix</keyword>
<dbReference type="RefSeq" id="WP_218285579.1">
    <property type="nucleotide sequence ID" value="NZ_CP076448.1"/>
</dbReference>
<feature type="transmembrane region" description="Helical" evidence="2">
    <location>
        <begin position="55"/>
        <end position="75"/>
    </location>
</feature>
<sequence length="646" mass="66598">MRDLAGAARRVVLGYAVLVSFAHLWLGGTSALELAARSFGLGGAVRAFLGVPDPLELRGFHLAALMPLAFLLYPARPGRSPARRPSFPDWALATASVLPSLYILINAQGINARMEFIDPLTDLQFWLGALAIVLLLEAIRRAVAPVLAGIVLASLAYMYLGRWLPGVLNTRPFDIQAIVETTYIVPIVGGIYGPLTGIVASTIAMFILFGAFVQGSGTGRLFSNFGAAVAGRYAGGPAKVAVITSGLFGTMSGSTVSNVVTTGAITIPMMRRLGYAPAVAGGIEAAASTGGALMPPVMGAAAFVMSEITQIPYGDIILAALIGAVLYYFAIFVSVHFEAKRLGLAAMAPHEIPSWREVAADGHLVLPIAVLVWLLMERWSGNFAAFGAIVTSIACAALKRRTRMGVRALIEALTSAAGTMAVLAVAVAGAGVITSALTVTGLVVAFGGIVKGLAGGSLALLCVLLMVTALVLGMGVPTTPAYIITAALGSPILREFGVDLLSAHLFMFYFAVLADATPPVAVASYAAAAIAGANPIVTGLHALRFALAGFAVGYAFVYDPGVMLRGGLGGIIEETLALACALTLIGAGFSRHLRTHLSRPAALLSIAVGCLVAFGHMLPDAARLALAAGALAVMSLLPRLFAPRGR</sequence>
<feature type="transmembrane region" description="Helical" evidence="2">
    <location>
        <begin position="143"/>
        <end position="160"/>
    </location>
</feature>
<keyword evidence="1" id="KW-0997">Cell inner membrane</keyword>
<proteinExistence type="predicted"/>
<dbReference type="PANTHER" id="PTHR43849:SF2">
    <property type="entry name" value="BLL3936 PROTEIN"/>
    <property type="match status" value="1"/>
</dbReference>
<accession>A0A975U239</accession>
<evidence type="ECO:0000259" key="3">
    <source>
        <dbReference type="Pfam" id="PF06808"/>
    </source>
</evidence>
<feature type="transmembrane region" description="Helical" evidence="2">
    <location>
        <begin position="382"/>
        <end position="399"/>
    </location>
</feature>
<dbReference type="InterPro" id="IPR011853">
    <property type="entry name" value="TRAP_DctM-Dct_fused"/>
</dbReference>
<feature type="transmembrane region" description="Helical" evidence="2">
    <location>
        <begin position="420"/>
        <end position="446"/>
    </location>
</feature>
<feature type="transmembrane region" description="Helical" evidence="2">
    <location>
        <begin position="191"/>
        <end position="213"/>
    </location>
</feature>
<dbReference type="InterPro" id="IPR010656">
    <property type="entry name" value="DctM"/>
</dbReference>
<feature type="transmembrane region" description="Helical" evidence="2">
    <location>
        <begin position="624"/>
        <end position="642"/>
    </location>
</feature>
<feature type="domain" description="TRAP C4-dicarboxylate transport system permease DctM subunit" evidence="3">
    <location>
        <begin position="130"/>
        <end position="548"/>
    </location>
</feature>
<evidence type="ECO:0000313" key="5">
    <source>
        <dbReference type="Proteomes" id="UP000694001"/>
    </source>
</evidence>
<dbReference type="PANTHER" id="PTHR43849">
    <property type="entry name" value="BLL3936 PROTEIN"/>
    <property type="match status" value="1"/>
</dbReference>
<keyword evidence="2" id="KW-0812">Transmembrane</keyword>
<dbReference type="NCBIfam" id="TIGR02123">
    <property type="entry name" value="TRAP_fused"/>
    <property type="match status" value="1"/>
</dbReference>
<organism evidence="4 5">
    <name type="scientific">Elioraea tepida</name>
    <dbReference type="NCBI Taxonomy" id="2843330"/>
    <lineage>
        <taxon>Bacteria</taxon>
        <taxon>Pseudomonadati</taxon>
        <taxon>Pseudomonadota</taxon>
        <taxon>Alphaproteobacteria</taxon>
        <taxon>Acetobacterales</taxon>
        <taxon>Elioraeaceae</taxon>
        <taxon>Elioraea</taxon>
    </lineage>
</organism>
<feature type="transmembrane region" description="Helical" evidence="2">
    <location>
        <begin position="278"/>
        <end position="304"/>
    </location>
</feature>
<keyword evidence="1" id="KW-0813">Transport</keyword>
<feature type="transmembrane region" description="Helical" evidence="2">
    <location>
        <begin position="542"/>
        <end position="558"/>
    </location>
</feature>
<dbReference type="AlphaFoldDB" id="A0A975U239"/>
<comment type="subcellular location">
    <subcellularLocation>
        <location evidence="1">Cell inner membrane</location>
        <topology evidence="1">Multi-pass membrane protein</topology>
    </subcellularLocation>
</comment>
<feature type="transmembrane region" description="Helical" evidence="2">
    <location>
        <begin position="358"/>
        <end position="376"/>
    </location>
</feature>
<evidence type="ECO:0000313" key="4">
    <source>
        <dbReference type="EMBL" id="QXM24522.1"/>
    </source>
</evidence>
<feature type="transmembrane region" description="Helical" evidence="2">
    <location>
        <begin position="458"/>
        <end position="484"/>
    </location>
</feature>
<keyword evidence="5" id="KW-1185">Reference proteome</keyword>
<name>A0A975U239_9PROT</name>
<feature type="transmembrane region" description="Helical" evidence="2">
    <location>
        <begin position="316"/>
        <end position="337"/>
    </location>
</feature>
<dbReference type="GO" id="GO:0005886">
    <property type="term" value="C:plasma membrane"/>
    <property type="evidence" value="ECO:0007669"/>
    <property type="project" value="UniProtKB-SubCell"/>
</dbReference>
<feature type="transmembrane region" description="Helical" evidence="2">
    <location>
        <begin position="601"/>
        <end position="618"/>
    </location>
</feature>
<dbReference type="Pfam" id="PF06808">
    <property type="entry name" value="DctM"/>
    <property type="match status" value="1"/>
</dbReference>
<dbReference type="Proteomes" id="UP000694001">
    <property type="component" value="Chromosome"/>
</dbReference>
<evidence type="ECO:0000256" key="2">
    <source>
        <dbReference type="SAM" id="Phobius"/>
    </source>
</evidence>
<dbReference type="KEGG" id="elio:KO353_14985"/>
<comment type="function">
    <text evidence="1">Part of the tripartite ATP-independent periplasmic (TRAP) transport system.</text>
</comment>
<dbReference type="GO" id="GO:0022857">
    <property type="term" value="F:transmembrane transporter activity"/>
    <property type="evidence" value="ECO:0007669"/>
    <property type="project" value="UniProtKB-UniRule"/>
</dbReference>
<feature type="transmembrane region" description="Helical" evidence="2">
    <location>
        <begin position="12"/>
        <end position="35"/>
    </location>
</feature>
<reference evidence="4" key="1">
    <citation type="submission" date="2021-06" db="EMBL/GenBank/DDBJ databases">
        <title>Elioraea tepida, sp. nov., a moderately thermophilic aerobic anoxygenic phototrophic bacterium isolated from an alkaline siliceous hot spring mat community in Yellowstone National Park, WY, USA.</title>
        <authorList>
            <person name="Saini M.K."/>
            <person name="Yoshida S."/>
            <person name="Sebastian A."/>
            <person name="Hirose S."/>
            <person name="Hara E."/>
            <person name="Tamaki H."/>
            <person name="Soulier N.T."/>
            <person name="Albert I."/>
            <person name="Hanada S."/>
            <person name="Bryant D.A."/>
            <person name="Tank M."/>
        </authorList>
    </citation>
    <scope>NUCLEOTIDE SEQUENCE</scope>
    <source>
        <strain evidence="4">MS-P2</strain>
    </source>
</reference>
<feature type="transmembrane region" description="Helical" evidence="2">
    <location>
        <begin position="570"/>
        <end position="589"/>
    </location>
</feature>
<dbReference type="EMBL" id="CP076448">
    <property type="protein sequence ID" value="QXM24522.1"/>
    <property type="molecule type" value="Genomic_DNA"/>
</dbReference>
<keyword evidence="1" id="KW-1003">Cell membrane</keyword>
<gene>
    <name evidence="4" type="ORF">KO353_14985</name>
</gene>
<evidence type="ECO:0000256" key="1">
    <source>
        <dbReference type="RuleBase" id="RU369079"/>
    </source>
</evidence>
<keyword evidence="2" id="KW-0472">Membrane</keyword>